<dbReference type="PANTHER" id="PTHR46148">
    <property type="entry name" value="CHROMO DOMAIN-CONTAINING PROTEIN"/>
    <property type="match status" value="1"/>
</dbReference>
<evidence type="ECO:0000313" key="3">
    <source>
        <dbReference type="Proteomes" id="UP000243579"/>
    </source>
</evidence>
<comment type="caution">
    <text evidence="2">The sequence shown here is derived from an EMBL/GenBank/DDBJ whole genome shotgun (WGS) entry which is preliminary data.</text>
</comment>
<organism evidence="2 3">
    <name type="scientific">Achlya hypogyna</name>
    <name type="common">Oomycete</name>
    <name type="synonym">Protoachlya hypogyna</name>
    <dbReference type="NCBI Taxonomy" id="1202772"/>
    <lineage>
        <taxon>Eukaryota</taxon>
        <taxon>Sar</taxon>
        <taxon>Stramenopiles</taxon>
        <taxon>Oomycota</taxon>
        <taxon>Saprolegniomycetes</taxon>
        <taxon>Saprolegniales</taxon>
        <taxon>Achlyaceae</taxon>
        <taxon>Achlya</taxon>
    </lineage>
</organism>
<dbReference type="Pfam" id="PF00385">
    <property type="entry name" value="Chromo"/>
    <property type="match status" value="1"/>
</dbReference>
<dbReference type="Pfam" id="PF24626">
    <property type="entry name" value="SH3_Tf2-1"/>
    <property type="match status" value="1"/>
</dbReference>
<dbReference type="Gene3D" id="2.40.50.40">
    <property type="match status" value="1"/>
</dbReference>
<reference evidence="2 3" key="1">
    <citation type="journal article" date="2014" name="Genome Biol. Evol.">
        <title>The secreted proteins of Achlya hypogyna and Thraustotheca clavata identify the ancestral oomycete secretome and reveal gene acquisitions by horizontal gene transfer.</title>
        <authorList>
            <person name="Misner I."/>
            <person name="Blouin N."/>
            <person name="Leonard G."/>
            <person name="Richards T.A."/>
            <person name="Lane C.E."/>
        </authorList>
    </citation>
    <scope>NUCLEOTIDE SEQUENCE [LARGE SCALE GENOMIC DNA]</scope>
    <source>
        <strain evidence="2 3">ATCC 48635</strain>
    </source>
</reference>
<proteinExistence type="predicted"/>
<evidence type="ECO:0000259" key="1">
    <source>
        <dbReference type="PROSITE" id="PS50013"/>
    </source>
</evidence>
<dbReference type="InterPro" id="IPR000953">
    <property type="entry name" value="Chromo/chromo_shadow_dom"/>
</dbReference>
<dbReference type="EMBL" id="JNBR01001543">
    <property type="protein sequence ID" value="OQR86006.1"/>
    <property type="molecule type" value="Genomic_DNA"/>
</dbReference>
<dbReference type="InterPro" id="IPR056924">
    <property type="entry name" value="SH3_Tf2-1"/>
</dbReference>
<dbReference type="AlphaFoldDB" id="A0A1V9YJZ6"/>
<evidence type="ECO:0000313" key="2">
    <source>
        <dbReference type="EMBL" id="OQR86006.1"/>
    </source>
</evidence>
<dbReference type="STRING" id="1202772.A0A1V9YJZ6"/>
<dbReference type="SMART" id="SM00298">
    <property type="entry name" value="CHROMO"/>
    <property type="match status" value="1"/>
</dbReference>
<keyword evidence="3" id="KW-1185">Reference proteome</keyword>
<dbReference type="InterPro" id="IPR016197">
    <property type="entry name" value="Chromo-like_dom_sf"/>
</dbReference>
<dbReference type="PROSITE" id="PS50013">
    <property type="entry name" value="CHROMO_2"/>
    <property type="match status" value="1"/>
</dbReference>
<dbReference type="CDD" id="cd00024">
    <property type="entry name" value="CD_CSD"/>
    <property type="match status" value="1"/>
</dbReference>
<gene>
    <name evidence="2" type="ORF">ACHHYP_11098</name>
</gene>
<dbReference type="PANTHER" id="PTHR46148:SF52">
    <property type="entry name" value="OS04G0603800 PROTEIN"/>
    <property type="match status" value="1"/>
</dbReference>
<name>A0A1V9YJZ6_ACHHY</name>
<dbReference type="Proteomes" id="UP000243579">
    <property type="component" value="Unassembled WGS sequence"/>
</dbReference>
<sequence>MKANYDKGRLDVTFQVGDLVYLDCRDIHTGHAQSIGVNGERSRPKLAPHNIGPFEIVENVNPNAMRLNLPPNMSQLHNVFNVDGLSFVKANTFKFSTRPIPKAAPVANDAEGHRGFTIVAFLDSRPNHGKKEYLVHWEGESQVEATWEPEDAVCHVTHFDLLLASLAHRQVAQASPRRRSTLLPVSLWQLAPAPAPRAS</sequence>
<accession>A0A1V9YJZ6</accession>
<dbReference type="InterPro" id="IPR023780">
    <property type="entry name" value="Chromo_domain"/>
</dbReference>
<dbReference type="SUPFAM" id="SSF54160">
    <property type="entry name" value="Chromo domain-like"/>
    <property type="match status" value="1"/>
</dbReference>
<feature type="domain" description="Chromo" evidence="1">
    <location>
        <begin position="116"/>
        <end position="178"/>
    </location>
</feature>
<protein>
    <recommendedName>
        <fullName evidence="1">Chromo domain-containing protein</fullName>
    </recommendedName>
</protein>
<dbReference type="OrthoDB" id="74300at2759"/>